<keyword evidence="2" id="KW-1185">Reference proteome</keyword>
<evidence type="ECO:0008006" key="3">
    <source>
        <dbReference type="Google" id="ProtNLM"/>
    </source>
</evidence>
<comment type="caution">
    <text evidence="1">The sequence shown here is derived from an EMBL/GenBank/DDBJ whole genome shotgun (WGS) entry which is preliminary data.</text>
</comment>
<name>A0A6P0UID0_9FLAO</name>
<dbReference type="AlphaFoldDB" id="A0A6P0UID0"/>
<dbReference type="EMBL" id="JAABOO010000001">
    <property type="protein sequence ID" value="NER12210.1"/>
    <property type="molecule type" value="Genomic_DNA"/>
</dbReference>
<dbReference type="Proteomes" id="UP000468581">
    <property type="component" value="Unassembled WGS sequence"/>
</dbReference>
<accession>A0A6P0UID0</accession>
<evidence type="ECO:0000313" key="2">
    <source>
        <dbReference type="Proteomes" id="UP000468581"/>
    </source>
</evidence>
<evidence type="ECO:0000313" key="1">
    <source>
        <dbReference type="EMBL" id="NER12210.1"/>
    </source>
</evidence>
<organism evidence="1 2">
    <name type="scientific">Leptobacterium flavescens</name>
    <dbReference type="NCBI Taxonomy" id="472055"/>
    <lineage>
        <taxon>Bacteria</taxon>
        <taxon>Pseudomonadati</taxon>
        <taxon>Bacteroidota</taxon>
        <taxon>Flavobacteriia</taxon>
        <taxon>Flavobacteriales</taxon>
        <taxon>Flavobacteriaceae</taxon>
        <taxon>Leptobacterium</taxon>
    </lineage>
</organism>
<proteinExistence type="predicted"/>
<reference evidence="1 2" key="1">
    <citation type="submission" date="2020-01" db="EMBL/GenBank/DDBJ databases">
        <title>Leptobacterium flavescens.</title>
        <authorList>
            <person name="Wang G."/>
        </authorList>
    </citation>
    <scope>NUCLEOTIDE SEQUENCE [LARGE SCALE GENOMIC DNA]</scope>
    <source>
        <strain evidence="1 2">KCTC 22160</strain>
    </source>
</reference>
<dbReference type="RefSeq" id="WP_163605241.1">
    <property type="nucleotide sequence ID" value="NZ_JAABOO010000001.1"/>
</dbReference>
<sequence length="399" mass="46616">MRSAIIVFLSFFLPSVLFGQEKKAKKFEQEFELEVQAEYRYFFDNAQFTGQNDHFPSLALRPEYSIDWNKGDDQINFKGFLRIDTDDERTHYDIRELYYQKVHNKWELSVGLKKIFWGVTESNHLVDIINQTDQVESFDGEEKLGQPMVQFSYNTSFGTFDFFYLPYFRKRTFPGEKGRLRFGIPINQDDIGFESAAEEWHQDFAVRYKHYFSIFDIGLSHFYGTGREPLFSSNEDGSINAFYPVINQTGLDLQITHDAFLWKIESIYRSSDFQDFFAFTGGLEYTFSNIKNSGLDIGILGEYLYDERDELALNALQNDVFFGSRLALNDTQDTQLLMGGIFDLENSSRIYSLEASRRIGNSLKLELEARIFSKIDDGEFILSNFKNDSFFKISLSKFF</sequence>
<protein>
    <recommendedName>
        <fullName evidence="3">Porin</fullName>
    </recommendedName>
</protein>
<gene>
    <name evidence="1" type="ORF">GWK08_02035</name>
</gene>